<name>A0A1I2NZS1_9FLAO</name>
<sequence length="139" mass="15506">MKTIAILFSLFLCNLALAQTENSGNICVSVDNIASEEGKVYFALFNEDNFLKQAPVKGEVSEIKDGVAMVTFSEIPPGTYAVTAYHDKNGNQRMDFESNGMPTEDYGVSNNQMNLYGPPIWEDAKFNFDGEKKEVNLRF</sequence>
<evidence type="ECO:0000256" key="1">
    <source>
        <dbReference type="SAM" id="SignalP"/>
    </source>
</evidence>
<evidence type="ECO:0000313" key="3">
    <source>
        <dbReference type="Proteomes" id="UP000199116"/>
    </source>
</evidence>
<accession>A0A1I2NZS1</accession>
<feature type="chain" id="PRO_5011790317" evidence="1">
    <location>
        <begin position="19"/>
        <end position="139"/>
    </location>
</feature>
<keyword evidence="1" id="KW-0732">Signal</keyword>
<proteinExistence type="predicted"/>
<evidence type="ECO:0000313" key="2">
    <source>
        <dbReference type="EMBL" id="SFG09485.1"/>
    </source>
</evidence>
<feature type="signal peptide" evidence="1">
    <location>
        <begin position="1"/>
        <end position="18"/>
    </location>
</feature>
<dbReference type="Proteomes" id="UP000199116">
    <property type="component" value="Unassembled WGS sequence"/>
</dbReference>
<reference evidence="3" key="1">
    <citation type="submission" date="2016-10" db="EMBL/GenBank/DDBJ databases">
        <authorList>
            <person name="Varghese N."/>
            <person name="Submissions S."/>
        </authorList>
    </citation>
    <scope>NUCLEOTIDE SEQUENCE [LARGE SCALE GENOMIC DNA]</scope>
    <source>
        <strain evidence="3">DSM 23515</strain>
    </source>
</reference>
<protein>
    <submittedName>
        <fullName evidence="2">Uncharacterized conserved protein, DUF2141 family</fullName>
    </submittedName>
</protein>
<dbReference type="Pfam" id="PF09912">
    <property type="entry name" value="DUF2141"/>
    <property type="match status" value="1"/>
</dbReference>
<organism evidence="2 3">
    <name type="scientific">Salegentibacter agarivorans</name>
    <dbReference type="NCBI Taxonomy" id="345907"/>
    <lineage>
        <taxon>Bacteria</taxon>
        <taxon>Pseudomonadati</taxon>
        <taxon>Bacteroidota</taxon>
        <taxon>Flavobacteriia</taxon>
        <taxon>Flavobacteriales</taxon>
        <taxon>Flavobacteriaceae</taxon>
        <taxon>Salegentibacter</taxon>
    </lineage>
</organism>
<dbReference type="EMBL" id="FOOH01000026">
    <property type="protein sequence ID" value="SFG09485.1"/>
    <property type="molecule type" value="Genomic_DNA"/>
</dbReference>
<keyword evidence="3" id="KW-1185">Reference proteome</keyword>
<gene>
    <name evidence="2" type="ORF">SAMN04488033_12631</name>
</gene>
<dbReference type="AlphaFoldDB" id="A0A1I2NZS1"/>
<dbReference type="RefSeq" id="WP_093306004.1">
    <property type="nucleotide sequence ID" value="NZ_FOOH01000026.1"/>
</dbReference>
<dbReference type="InterPro" id="IPR018673">
    <property type="entry name" value="DUF2141"/>
</dbReference>